<evidence type="ECO:0000256" key="4">
    <source>
        <dbReference type="ARBA" id="ARBA00022475"/>
    </source>
</evidence>
<dbReference type="OMA" id="QISACTG"/>
<keyword evidence="6 8" id="KW-1133">Transmembrane helix</keyword>
<dbReference type="PANTHER" id="PTHR36488">
    <property type="entry name" value="CASP-LIKE PROTEIN 1U1"/>
    <property type="match status" value="1"/>
</dbReference>
<evidence type="ECO:0000256" key="1">
    <source>
        <dbReference type="ARBA" id="ARBA00004651"/>
    </source>
</evidence>
<evidence type="ECO:0000256" key="8">
    <source>
        <dbReference type="RuleBase" id="RU361233"/>
    </source>
</evidence>
<dbReference type="Gramene" id="EES09821">
    <property type="protein sequence ID" value="EES09821"/>
    <property type="gene ID" value="SORBI_3005G130800"/>
</dbReference>
<comment type="caution">
    <text evidence="10">The sequence shown here is derived from an EMBL/GenBank/DDBJ whole genome shotgun (WGS) entry which is preliminary data.</text>
</comment>
<protein>
    <recommendedName>
        <fullName evidence="8">CASP-like protein</fullName>
    </recommendedName>
</protein>
<proteinExistence type="inferred from homology"/>
<dbReference type="SMR" id="A0A921QX49"/>
<dbReference type="InterPro" id="IPR006702">
    <property type="entry name" value="CASP_dom"/>
</dbReference>
<dbReference type="EMBL" id="CM027684">
    <property type="protein sequence ID" value="KAG0529973.1"/>
    <property type="molecule type" value="Genomic_DNA"/>
</dbReference>
<evidence type="ECO:0000256" key="7">
    <source>
        <dbReference type="ARBA" id="ARBA00023136"/>
    </source>
</evidence>
<dbReference type="Proteomes" id="UP000807115">
    <property type="component" value="Chromosome 5"/>
</dbReference>
<sequence length="189" mass="19467">MFGSDDSGCHVMDDDVAPPANGSKAVTLLLRLITLALALTSAVLMATASECTIYGLDGATATTVTFKDYQPFIYLVGSNIAATILEVAAIYVQVGKGDDVEDAPMIPRVVLVVVDVAVQMLLYSATGAVFAAVMAYGPQISACTGAAGHFCEQVQRSKIISLAASLSAVLAAVAKDVALPCSVWPHPSS</sequence>
<gene>
    <name evidence="10" type="ORF">BDA96_05G144000</name>
</gene>
<comment type="caution">
    <text evidence="8">Lacks conserved residue(s) required for the propagation of feature annotation.</text>
</comment>
<evidence type="ECO:0000259" key="9">
    <source>
        <dbReference type="Pfam" id="PF04535"/>
    </source>
</evidence>
<keyword evidence="7 8" id="KW-0472">Membrane</keyword>
<feature type="transmembrane region" description="Helical" evidence="8">
    <location>
        <begin position="106"/>
        <end position="136"/>
    </location>
</feature>
<evidence type="ECO:0000313" key="10">
    <source>
        <dbReference type="EMBL" id="KAG0529973.1"/>
    </source>
</evidence>
<evidence type="ECO:0000256" key="6">
    <source>
        <dbReference type="ARBA" id="ARBA00022989"/>
    </source>
</evidence>
<comment type="subcellular location">
    <subcellularLocation>
        <location evidence="1 8">Cell membrane</location>
        <topology evidence="1 8">Multi-pass membrane protein</topology>
    </subcellularLocation>
</comment>
<name>A0A921QX49_SORBI</name>
<comment type="similarity">
    <text evidence="2 8">Belongs to the Casparian strip membrane proteins (CASP) family.</text>
</comment>
<comment type="subunit">
    <text evidence="3 8">Homodimer and heterodimers.</text>
</comment>
<organism evidence="10 11">
    <name type="scientific">Sorghum bicolor</name>
    <name type="common">Sorghum</name>
    <name type="synonym">Sorghum vulgare</name>
    <dbReference type="NCBI Taxonomy" id="4558"/>
    <lineage>
        <taxon>Eukaryota</taxon>
        <taxon>Viridiplantae</taxon>
        <taxon>Streptophyta</taxon>
        <taxon>Embryophyta</taxon>
        <taxon>Tracheophyta</taxon>
        <taxon>Spermatophyta</taxon>
        <taxon>Magnoliopsida</taxon>
        <taxon>Liliopsida</taxon>
        <taxon>Poales</taxon>
        <taxon>Poaceae</taxon>
        <taxon>PACMAD clade</taxon>
        <taxon>Panicoideae</taxon>
        <taxon>Andropogonodae</taxon>
        <taxon>Andropogoneae</taxon>
        <taxon>Sorghinae</taxon>
        <taxon>Sorghum</taxon>
    </lineage>
</organism>
<feature type="transmembrane region" description="Helical" evidence="8">
    <location>
        <begin position="72"/>
        <end position="94"/>
    </location>
</feature>
<evidence type="ECO:0000256" key="3">
    <source>
        <dbReference type="ARBA" id="ARBA00011489"/>
    </source>
</evidence>
<dbReference type="KEGG" id="sbi:8064776"/>
<reference evidence="10" key="2">
    <citation type="submission" date="2020-10" db="EMBL/GenBank/DDBJ databases">
        <authorList>
            <person name="Cooper E.A."/>
            <person name="Brenton Z.W."/>
            <person name="Flinn B.S."/>
            <person name="Jenkins J."/>
            <person name="Shu S."/>
            <person name="Flowers D."/>
            <person name="Luo F."/>
            <person name="Wang Y."/>
            <person name="Xia P."/>
            <person name="Barry K."/>
            <person name="Daum C."/>
            <person name="Lipzen A."/>
            <person name="Yoshinaga Y."/>
            <person name="Schmutz J."/>
            <person name="Saski C."/>
            <person name="Vermerris W."/>
            <person name="Kresovich S."/>
        </authorList>
    </citation>
    <scope>NUCLEOTIDE SEQUENCE</scope>
</reference>
<keyword evidence="4 8" id="KW-1003">Cell membrane</keyword>
<evidence type="ECO:0000256" key="5">
    <source>
        <dbReference type="ARBA" id="ARBA00022692"/>
    </source>
</evidence>
<evidence type="ECO:0000256" key="2">
    <source>
        <dbReference type="ARBA" id="ARBA00007651"/>
    </source>
</evidence>
<dbReference type="InterPro" id="IPR006459">
    <property type="entry name" value="CASP/CASPL"/>
</dbReference>
<dbReference type="NCBIfam" id="TIGR01569">
    <property type="entry name" value="A_tha_TIGR01569"/>
    <property type="match status" value="1"/>
</dbReference>
<dbReference type="GO" id="GO:0005886">
    <property type="term" value="C:plasma membrane"/>
    <property type="evidence" value="ECO:0007669"/>
    <property type="project" value="UniProtKB-SubCell"/>
</dbReference>
<keyword evidence="5 8" id="KW-0812">Transmembrane</keyword>
<feature type="domain" description="Casparian strip membrane protein" evidence="9">
    <location>
        <begin position="24"/>
        <end position="166"/>
    </location>
</feature>
<dbReference type="Pfam" id="PF04535">
    <property type="entry name" value="CASP_dom"/>
    <property type="match status" value="1"/>
</dbReference>
<accession>A0A921QX49</accession>
<reference evidence="10" key="1">
    <citation type="journal article" date="2019" name="BMC Genomics">
        <title>A new reference genome for Sorghum bicolor reveals high levels of sequence similarity between sweet and grain genotypes: implications for the genetics of sugar metabolism.</title>
        <authorList>
            <person name="Cooper E.A."/>
            <person name="Brenton Z.W."/>
            <person name="Flinn B.S."/>
            <person name="Jenkins J."/>
            <person name="Shu S."/>
            <person name="Flowers D."/>
            <person name="Luo F."/>
            <person name="Wang Y."/>
            <person name="Xia P."/>
            <person name="Barry K."/>
            <person name="Daum C."/>
            <person name="Lipzen A."/>
            <person name="Yoshinaga Y."/>
            <person name="Schmutz J."/>
            <person name="Saski C."/>
            <person name="Vermerris W."/>
            <person name="Kresovich S."/>
        </authorList>
    </citation>
    <scope>NUCLEOTIDE SEQUENCE</scope>
</reference>
<dbReference type="InterPro" id="IPR044173">
    <property type="entry name" value="CASPL"/>
</dbReference>
<dbReference type="AlphaFoldDB" id="A0A921QX49"/>
<feature type="transmembrane region" description="Helical" evidence="8">
    <location>
        <begin position="28"/>
        <end position="48"/>
    </location>
</feature>
<dbReference type="PANTHER" id="PTHR36488:SF1">
    <property type="entry name" value="CASP-LIKE PROTEIN 1U2"/>
    <property type="match status" value="1"/>
</dbReference>
<evidence type="ECO:0000313" key="11">
    <source>
        <dbReference type="Proteomes" id="UP000807115"/>
    </source>
</evidence>
<dbReference type="OrthoDB" id="668094at2759"/>